<dbReference type="InterPro" id="IPR017853">
    <property type="entry name" value="GH"/>
</dbReference>
<dbReference type="PANTHER" id="PTHR10357">
    <property type="entry name" value="ALPHA-AMYLASE FAMILY MEMBER"/>
    <property type="match status" value="1"/>
</dbReference>
<dbReference type="Proteomes" id="UP000663828">
    <property type="component" value="Unassembled WGS sequence"/>
</dbReference>
<dbReference type="GO" id="GO:0009313">
    <property type="term" value="P:oligosaccharide catabolic process"/>
    <property type="evidence" value="ECO:0007669"/>
    <property type="project" value="TreeGrafter"/>
</dbReference>
<reference evidence="1" key="1">
    <citation type="submission" date="2021-02" db="EMBL/GenBank/DDBJ databases">
        <authorList>
            <person name="Nowell W R."/>
        </authorList>
    </citation>
    <scope>NUCLEOTIDE SEQUENCE</scope>
</reference>
<dbReference type="SUPFAM" id="SSF51445">
    <property type="entry name" value="(Trans)glycosidases"/>
    <property type="match status" value="1"/>
</dbReference>
<dbReference type="GO" id="GO:0004556">
    <property type="term" value="F:alpha-amylase activity"/>
    <property type="evidence" value="ECO:0007669"/>
    <property type="project" value="TreeGrafter"/>
</dbReference>
<proteinExistence type="predicted"/>
<accession>A0A816B0J7</accession>
<gene>
    <name evidence="1" type="ORF">XAT740_LOCUS47780</name>
</gene>
<name>A0A816B0J7_ADIRI</name>
<evidence type="ECO:0000313" key="1">
    <source>
        <dbReference type="EMBL" id="CAF1601587.1"/>
    </source>
</evidence>
<dbReference type="InterPro" id="IPR013780">
    <property type="entry name" value="Glyco_hydro_b"/>
</dbReference>
<dbReference type="Gene3D" id="3.20.20.80">
    <property type="entry name" value="Glycosidases"/>
    <property type="match status" value="1"/>
</dbReference>
<dbReference type="SUPFAM" id="SSF51011">
    <property type="entry name" value="Glycosyl hydrolase domain"/>
    <property type="match status" value="1"/>
</dbReference>
<organism evidence="1 2">
    <name type="scientific">Adineta ricciae</name>
    <name type="common">Rotifer</name>
    <dbReference type="NCBI Taxonomy" id="249248"/>
    <lineage>
        <taxon>Eukaryota</taxon>
        <taxon>Metazoa</taxon>
        <taxon>Spiralia</taxon>
        <taxon>Gnathifera</taxon>
        <taxon>Rotifera</taxon>
        <taxon>Eurotatoria</taxon>
        <taxon>Bdelloidea</taxon>
        <taxon>Adinetida</taxon>
        <taxon>Adinetidae</taxon>
        <taxon>Adineta</taxon>
    </lineage>
</organism>
<keyword evidence="2" id="KW-1185">Reference proteome</keyword>
<dbReference type="AlphaFoldDB" id="A0A816B0J7"/>
<evidence type="ECO:0000313" key="2">
    <source>
        <dbReference type="Proteomes" id="UP000663828"/>
    </source>
</evidence>
<dbReference type="Gene3D" id="2.60.40.1180">
    <property type="entry name" value="Golgi alpha-mannosidase II"/>
    <property type="match status" value="1"/>
</dbReference>
<dbReference type="PANTHER" id="PTHR10357:SF179">
    <property type="entry name" value="NEUTRAL AND BASIC AMINO ACID TRANSPORT PROTEIN RBAT"/>
    <property type="match status" value="1"/>
</dbReference>
<dbReference type="EMBL" id="CAJNOR010006704">
    <property type="protein sequence ID" value="CAF1601587.1"/>
    <property type="molecule type" value="Genomic_DNA"/>
</dbReference>
<protein>
    <submittedName>
        <fullName evidence="1">Uncharacterized protein</fullName>
    </submittedName>
</protein>
<comment type="caution">
    <text evidence="1">The sequence shown here is derived from an EMBL/GenBank/DDBJ whole genome shotgun (WGS) entry which is preliminary data.</text>
</comment>
<sequence>MSNNGLVTIKHKGENLYPKVMTIRGKNDHVNLPENKELVIYELCTADFTDEGTLNTIVNTGKLDYLSQELGINVIELMPIQKSMEFNYEYDGEQLKMKPSCEMIWMGTELGDARDVTSDQHQKELKTNWHVLDAPESPYRTLLNIFKKAIKLRRRLAALRSDSLDFFYENYGDRVLAYSRRSNENDLIIIIAHFSANNRDGYTLKNIPAKESTQFTNGMNESEILHVGDGTNELQVNLKPFEAKVLIQKQ</sequence>